<gene>
    <name evidence="4" type="ORF">CE91St30_08800</name>
</gene>
<dbReference type="Gene3D" id="3.30.479.30">
    <property type="entry name" value="Band 7 domain"/>
    <property type="match status" value="1"/>
</dbReference>
<dbReference type="SMART" id="SM00244">
    <property type="entry name" value="PHB"/>
    <property type="match status" value="1"/>
</dbReference>
<comment type="similarity">
    <text evidence="1">Belongs to the band 7/mec-2 family.</text>
</comment>
<keyword evidence="2" id="KW-1133">Transmembrane helix</keyword>
<evidence type="ECO:0000313" key="5">
    <source>
        <dbReference type="Proteomes" id="UP001320544"/>
    </source>
</evidence>
<dbReference type="InterPro" id="IPR043202">
    <property type="entry name" value="Band-7_stomatin-like"/>
</dbReference>
<dbReference type="InterPro" id="IPR001972">
    <property type="entry name" value="Stomatin_HflK_fam"/>
</dbReference>
<dbReference type="InterPro" id="IPR001107">
    <property type="entry name" value="Band_7"/>
</dbReference>
<dbReference type="Pfam" id="PF01145">
    <property type="entry name" value="Band_7"/>
    <property type="match status" value="1"/>
</dbReference>
<evidence type="ECO:0000259" key="3">
    <source>
        <dbReference type="SMART" id="SM00244"/>
    </source>
</evidence>
<dbReference type="CDD" id="cd13775">
    <property type="entry name" value="SPFH_eoslipins_u3"/>
    <property type="match status" value="1"/>
</dbReference>
<dbReference type="PRINTS" id="PR00721">
    <property type="entry name" value="STOMATIN"/>
</dbReference>
<evidence type="ECO:0000256" key="2">
    <source>
        <dbReference type="SAM" id="Phobius"/>
    </source>
</evidence>
<dbReference type="EMBL" id="AP025564">
    <property type="protein sequence ID" value="BDE95547.1"/>
    <property type="molecule type" value="Genomic_DNA"/>
</dbReference>
<evidence type="ECO:0000313" key="4">
    <source>
        <dbReference type="EMBL" id="BDE95547.1"/>
    </source>
</evidence>
<keyword evidence="5" id="KW-1185">Reference proteome</keyword>
<sequence length="312" mass="34447">MKFSFRSEKKKDVSNPKLDDRRTVAATELEPNEATRVGVYVFAIVMFAVGFAVVFLATLAWMSVVTVIAAAAVGLLLATCVRIAPQWERVAVLRLGRFHRVAGPGVYVLLPFVEYAAIHVDHRIMTSSFSAEAALTADLVPVDVDAILFWLVWDAEKACLEVENYPKAVLWSAQTAMRDAIGQINLADLSMRRKQIDRELQEVMGAKCEQWGITVMSVEIRDIVIPLELQDALSKEAQAERERNARVILAEVEKDISEMFVEAADVYDKNPKALKLRAMNLAYESAKDGNGMVLAPSSLADGFDVSKILGGD</sequence>
<evidence type="ECO:0000256" key="1">
    <source>
        <dbReference type="ARBA" id="ARBA00008164"/>
    </source>
</evidence>
<accession>A0ABN6MFI7</accession>
<feature type="transmembrane region" description="Helical" evidence="2">
    <location>
        <begin position="64"/>
        <end position="84"/>
    </location>
</feature>
<dbReference type="InterPro" id="IPR036013">
    <property type="entry name" value="Band_7/SPFH_dom_sf"/>
</dbReference>
<keyword evidence="2" id="KW-0472">Membrane</keyword>
<protein>
    <recommendedName>
        <fullName evidence="3">Band 7 domain-containing protein</fullName>
    </recommendedName>
</protein>
<reference evidence="4 5" key="1">
    <citation type="submission" date="2022-01" db="EMBL/GenBank/DDBJ databases">
        <title>Novel bile acid biosynthetic pathways are enriched in the microbiome of centenarians.</title>
        <authorList>
            <person name="Sato Y."/>
            <person name="Atarashi K."/>
            <person name="Plichta R.D."/>
            <person name="Arai Y."/>
            <person name="Sasajima S."/>
            <person name="Kearney M.S."/>
            <person name="Suda W."/>
            <person name="Takeshita K."/>
            <person name="Sasaki T."/>
            <person name="Okamoto S."/>
            <person name="Skelly N.A."/>
            <person name="Okamura Y."/>
            <person name="Vlamakis H."/>
            <person name="Li Y."/>
            <person name="Tanoue T."/>
            <person name="Takei H."/>
            <person name="Nittono H."/>
            <person name="Narushima S."/>
            <person name="Irie J."/>
            <person name="Itoh H."/>
            <person name="Moriya K."/>
            <person name="Sugiura Y."/>
            <person name="Suematsu M."/>
            <person name="Moritoki N."/>
            <person name="Shibata S."/>
            <person name="Littman R.D."/>
            <person name="Fischbach A.M."/>
            <person name="Uwamino Y."/>
            <person name="Inoue T."/>
            <person name="Honda A."/>
            <person name="Hattori M."/>
            <person name="Murai T."/>
            <person name="Xavier J.R."/>
            <person name="Hirose N."/>
            <person name="Honda K."/>
        </authorList>
    </citation>
    <scope>NUCLEOTIDE SEQUENCE [LARGE SCALE GENOMIC DNA]</scope>
    <source>
        <strain evidence="4 5">CE91-St30</strain>
    </source>
</reference>
<organism evidence="4 5">
    <name type="scientific">Raoultibacter timonensis</name>
    <dbReference type="NCBI Taxonomy" id="1907662"/>
    <lineage>
        <taxon>Bacteria</taxon>
        <taxon>Bacillati</taxon>
        <taxon>Actinomycetota</taxon>
        <taxon>Coriobacteriia</taxon>
        <taxon>Eggerthellales</taxon>
        <taxon>Eggerthellaceae</taxon>
        <taxon>Raoultibacter</taxon>
    </lineage>
</organism>
<proteinExistence type="inferred from homology"/>
<dbReference type="RefSeq" id="WP_244411897.1">
    <property type="nucleotide sequence ID" value="NZ_AP025564.1"/>
</dbReference>
<dbReference type="Proteomes" id="UP001320544">
    <property type="component" value="Chromosome"/>
</dbReference>
<dbReference type="SUPFAM" id="SSF117892">
    <property type="entry name" value="Band 7/SPFH domain"/>
    <property type="match status" value="1"/>
</dbReference>
<dbReference type="PANTHER" id="PTHR10264:SF19">
    <property type="entry name" value="AT06885P-RELATED"/>
    <property type="match status" value="1"/>
</dbReference>
<name>A0ABN6MFI7_9ACTN</name>
<dbReference type="PANTHER" id="PTHR10264">
    <property type="entry name" value="BAND 7 PROTEIN-RELATED"/>
    <property type="match status" value="1"/>
</dbReference>
<feature type="transmembrane region" description="Helical" evidence="2">
    <location>
        <begin position="37"/>
        <end position="58"/>
    </location>
</feature>
<dbReference type="Gene3D" id="6.10.250.2090">
    <property type="match status" value="1"/>
</dbReference>
<feature type="domain" description="Band 7" evidence="3">
    <location>
        <begin position="79"/>
        <end position="237"/>
    </location>
</feature>
<keyword evidence="2" id="KW-0812">Transmembrane</keyword>